<keyword evidence="5" id="KW-0547">Nucleotide-binding</keyword>
<evidence type="ECO:0000256" key="7">
    <source>
        <dbReference type="ARBA" id="ARBA00022840"/>
    </source>
</evidence>
<dbReference type="AlphaFoldDB" id="A0A0S4LBR5"/>
<keyword evidence="3" id="KW-0808">Transferase</keyword>
<dbReference type="GO" id="GO:0016301">
    <property type="term" value="F:kinase activity"/>
    <property type="evidence" value="ECO:0007669"/>
    <property type="project" value="UniProtKB-KW"/>
</dbReference>
<evidence type="ECO:0000256" key="4">
    <source>
        <dbReference type="ARBA" id="ARBA00022692"/>
    </source>
</evidence>
<dbReference type="Gene3D" id="1.20.120.620">
    <property type="entry name" value="Backbone structure of the membrane domain of e. Coli histidine kinase receptor kdpd"/>
    <property type="match status" value="1"/>
</dbReference>
<dbReference type="Proteomes" id="UP000199032">
    <property type="component" value="Unassembled WGS sequence"/>
</dbReference>
<dbReference type="Pfam" id="PF13493">
    <property type="entry name" value="DUF4118"/>
    <property type="match status" value="1"/>
</dbReference>
<accession>A0A0S4LBR5</accession>
<evidence type="ECO:0000313" key="15">
    <source>
        <dbReference type="Proteomes" id="UP000199032"/>
    </source>
</evidence>
<feature type="transmembrane region" description="Helical" evidence="12">
    <location>
        <begin position="89"/>
        <end position="120"/>
    </location>
</feature>
<reference evidence="14 15" key="1">
    <citation type="submission" date="2015-10" db="EMBL/GenBank/DDBJ databases">
        <authorList>
            <person name="Gilbert D.G."/>
        </authorList>
    </citation>
    <scope>NUCLEOTIDE SEQUENCE [LARGE SCALE GENOMIC DNA]</scope>
    <source>
        <strain evidence="14">COMA1</strain>
    </source>
</reference>
<evidence type="ECO:0000259" key="13">
    <source>
        <dbReference type="Pfam" id="PF13493"/>
    </source>
</evidence>
<evidence type="ECO:0000256" key="8">
    <source>
        <dbReference type="ARBA" id="ARBA00022989"/>
    </source>
</evidence>
<keyword evidence="15" id="KW-1185">Reference proteome</keyword>
<dbReference type="GO" id="GO:0005524">
    <property type="term" value="F:ATP binding"/>
    <property type="evidence" value="ECO:0007669"/>
    <property type="project" value="UniProtKB-KW"/>
</dbReference>
<evidence type="ECO:0000256" key="9">
    <source>
        <dbReference type="ARBA" id="ARBA00023012"/>
    </source>
</evidence>
<feature type="transmembrane region" description="Helical" evidence="12">
    <location>
        <begin position="60"/>
        <end position="77"/>
    </location>
</feature>
<proteinExistence type="predicted"/>
<dbReference type="InterPro" id="IPR025201">
    <property type="entry name" value="KdpD_TM"/>
</dbReference>
<gene>
    <name evidence="14" type="ORF">COMA1_11067</name>
</gene>
<comment type="subcellular location">
    <subcellularLocation>
        <location evidence="1">Membrane</location>
        <topology evidence="1">Multi-pass membrane protein</topology>
    </subcellularLocation>
</comment>
<evidence type="ECO:0000256" key="11">
    <source>
        <dbReference type="SAM" id="MobiDB-lite"/>
    </source>
</evidence>
<feature type="region of interest" description="Disordered" evidence="11">
    <location>
        <begin position="1"/>
        <end position="26"/>
    </location>
</feature>
<dbReference type="RefSeq" id="WP_090744713.1">
    <property type="nucleotide sequence ID" value="NZ_CZQA01000001.1"/>
</dbReference>
<sequence length="218" mass="24013">MTLHPAVGRDKKDQGESIGTRQCADQDKARVETTAQRLEQAPGPMGHKKAASPLLLVKQYGIAFGSIVTAILLRFIAEPYIGDSLPFVTFLLAVVVTTWWGGVGPSLMALILGGLLWNWFFVNPRYAFGMGNHVDQAGMAIYLTTGAAVIWYVQIWRWAWKQSEGTGKSYIVKAHGDVPQALQFRHRYPNGQIGVDGMNESATTTSYPLLPHTSKLPR</sequence>
<keyword evidence="6" id="KW-0418">Kinase</keyword>
<dbReference type="EMBL" id="CZQA01000001">
    <property type="protein sequence ID" value="CUS33284.1"/>
    <property type="molecule type" value="Genomic_DNA"/>
</dbReference>
<evidence type="ECO:0000256" key="2">
    <source>
        <dbReference type="ARBA" id="ARBA00022553"/>
    </source>
</evidence>
<organism evidence="14 15">
    <name type="scientific">Candidatus Nitrospira nitrosa</name>
    <dbReference type="NCBI Taxonomy" id="1742972"/>
    <lineage>
        <taxon>Bacteria</taxon>
        <taxon>Pseudomonadati</taxon>
        <taxon>Nitrospirota</taxon>
        <taxon>Nitrospiria</taxon>
        <taxon>Nitrospirales</taxon>
        <taxon>Nitrospiraceae</taxon>
        <taxon>Nitrospira</taxon>
    </lineage>
</organism>
<evidence type="ECO:0000256" key="6">
    <source>
        <dbReference type="ARBA" id="ARBA00022777"/>
    </source>
</evidence>
<dbReference type="InterPro" id="IPR038318">
    <property type="entry name" value="KdpD_sf"/>
</dbReference>
<protein>
    <recommendedName>
        <fullName evidence="13">Sensor protein KdpD transmembrane domain-containing protein</fullName>
    </recommendedName>
</protein>
<feature type="domain" description="Sensor protein KdpD transmembrane" evidence="13">
    <location>
        <begin position="60"/>
        <end position="155"/>
    </location>
</feature>
<keyword evidence="7" id="KW-0067">ATP-binding</keyword>
<dbReference type="GO" id="GO:0016020">
    <property type="term" value="C:membrane"/>
    <property type="evidence" value="ECO:0007669"/>
    <property type="project" value="UniProtKB-SubCell"/>
</dbReference>
<evidence type="ECO:0000256" key="1">
    <source>
        <dbReference type="ARBA" id="ARBA00004141"/>
    </source>
</evidence>
<evidence type="ECO:0000256" key="5">
    <source>
        <dbReference type="ARBA" id="ARBA00022741"/>
    </source>
</evidence>
<evidence type="ECO:0000256" key="10">
    <source>
        <dbReference type="ARBA" id="ARBA00023136"/>
    </source>
</evidence>
<keyword evidence="8 12" id="KW-1133">Transmembrane helix</keyword>
<keyword evidence="10 12" id="KW-0472">Membrane</keyword>
<feature type="transmembrane region" description="Helical" evidence="12">
    <location>
        <begin position="140"/>
        <end position="160"/>
    </location>
</feature>
<evidence type="ECO:0000256" key="3">
    <source>
        <dbReference type="ARBA" id="ARBA00022679"/>
    </source>
</evidence>
<dbReference type="STRING" id="1742972.COMA1_11067"/>
<keyword evidence="4 12" id="KW-0812">Transmembrane</keyword>
<keyword evidence="9" id="KW-0902">Two-component regulatory system</keyword>
<evidence type="ECO:0000313" key="14">
    <source>
        <dbReference type="EMBL" id="CUS33284.1"/>
    </source>
</evidence>
<evidence type="ECO:0000256" key="12">
    <source>
        <dbReference type="SAM" id="Phobius"/>
    </source>
</evidence>
<keyword evidence="2" id="KW-0597">Phosphoprotein</keyword>
<name>A0A0S4LBR5_9BACT</name>
<dbReference type="GO" id="GO:0000160">
    <property type="term" value="P:phosphorelay signal transduction system"/>
    <property type="evidence" value="ECO:0007669"/>
    <property type="project" value="UniProtKB-KW"/>
</dbReference>